<dbReference type="AlphaFoldDB" id="A0A7S3AUX1"/>
<evidence type="ECO:0000259" key="2">
    <source>
        <dbReference type="PROSITE" id="PS50003"/>
    </source>
</evidence>
<proteinExistence type="predicted"/>
<feature type="compositionally biased region" description="Gly residues" evidence="1">
    <location>
        <begin position="45"/>
        <end position="56"/>
    </location>
</feature>
<evidence type="ECO:0000256" key="1">
    <source>
        <dbReference type="SAM" id="MobiDB-lite"/>
    </source>
</evidence>
<accession>A0A7S3AUX1</accession>
<reference evidence="3" key="1">
    <citation type="submission" date="2021-01" db="EMBL/GenBank/DDBJ databases">
        <authorList>
            <person name="Corre E."/>
            <person name="Pelletier E."/>
            <person name="Niang G."/>
            <person name="Scheremetjew M."/>
            <person name="Finn R."/>
            <person name="Kale V."/>
            <person name="Holt S."/>
            <person name="Cochrane G."/>
            <person name="Meng A."/>
            <person name="Brown T."/>
            <person name="Cohen L."/>
        </authorList>
    </citation>
    <scope>NUCLEOTIDE SEQUENCE</scope>
    <source>
        <strain evidence="3">CCMP281</strain>
    </source>
</reference>
<feature type="region of interest" description="Disordered" evidence="1">
    <location>
        <begin position="45"/>
        <end position="88"/>
    </location>
</feature>
<name>A0A7S3AUX1_9EUKA</name>
<dbReference type="PROSITE" id="PS50003">
    <property type="entry name" value="PH_DOMAIN"/>
    <property type="match status" value="1"/>
</dbReference>
<protein>
    <recommendedName>
        <fullName evidence="2">PH domain-containing protein</fullName>
    </recommendedName>
</protein>
<dbReference type="EMBL" id="HBHX01025830">
    <property type="protein sequence ID" value="CAE0113751.1"/>
    <property type="molecule type" value="Transcribed_RNA"/>
</dbReference>
<feature type="domain" description="PH" evidence="2">
    <location>
        <begin position="1"/>
        <end position="34"/>
    </location>
</feature>
<organism evidence="3">
    <name type="scientific">Haptolina ericina</name>
    <dbReference type="NCBI Taxonomy" id="156174"/>
    <lineage>
        <taxon>Eukaryota</taxon>
        <taxon>Haptista</taxon>
        <taxon>Haptophyta</taxon>
        <taxon>Prymnesiophyceae</taxon>
        <taxon>Prymnesiales</taxon>
        <taxon>Prymnesiaceae</taxon>
        <taxon>Haptolina</taxon>
    </lineage>
</organism>
<sequence length="128" mass="12578">MAQGMFGVTLRFVFRANSEAEMRSWTAVLRRHTAMLARGVVVGGGGSSGGAGGALPGGESVRGLKCGNAETGGAQASDEEAGDEKAGGVEADGVEACGAEVGGAEVRGQEAIVQSGASRRQVGGVAVV</sequence>
<dbReference type="InterPro" id="IPR001849">
    <property type="entry name" value="PH_domain"/>
</dbReference>
<evidence type="ECO:0000313" key="3">
    <source>
        <dbReference type="EMBL" id="CAE0113751.1"/>
    </source>
</evidence>
<gene>
    <name evidence="3" type="ORF">HERI1096_LOCUS14425</name>
</gene>